<keyword evidence="2" id="KW-1185">Reference proteome</keyword>
<sequence>MCQRKRRFATREAADAAALAAEVPLRTYKCALCHRFHLTSRTKGLRPPRDLARAVSVDFLGPPD</sequence>
<comment type="caution">
    <text evidence="1">The sequence shown here is derived from an EMBL/GenBank/DDBJ whole genome shotgun (WGS) entry which is preliminary data.</text>
</comment>
<proteinExistence type="predicted"/>
<protein>
    <submittedName>
        <fullName evidence="1">Uncharacterized protein</fullName>
    </submittedName>
</protein>
<dbReference type="EMBL" id="JAQQXQ010000006">
    <property type="protein sequence ID" value="MDC8754853.1"/>
    <property type="molecule type" value="Genomic_DNA"/>
</dbReference>
<dbReference type="Proteomes" id="UP001216558">
    <property type="component" value="Unassembled WGS sequence"/>
</dbReference>
<evidence type="ECO:0000313" key="1">
    <source>
        <dbReference type="EMBL" id="MDC8754853.1"/>
    </source>
</evidence>
<gene>
    <name evidence="1" type="ORF">OIK40_09395</name>
</gene>
<organism evidence="1 2">
    <name type="scientific">Erythrobacter fulvus</name>
    <dbReference type="NCBI Taxonomy" id="2987523"/>
    <lineage>
        <taxon>Bacteria</taxon>
        <taxon>Pseudomonadati</taxon>
        <taxon>Pseudomonadota</taxon>
        <taxon>Alphaproteobacteria</taxon>
        <taxon>Sphingomonadales</taxon>
        <taxon>Erythrobacteraceae</taxon>
        <taxon>Erythrobacter/Porphyrobacter group</taxon>
        <taxon>Erythrobacter</taxon>
    </lineage>
</organism>
<reference evidence="1 2" key="1">
    <citation type="submission" date="2022-10" db="EMBL/GenBank/DDBJ databases">
        <title>Erythrobacter sp. sf7 Genome sequencing.</title>
        <authorList>
            <person name="Park S."/>
        </authorList>
    </citation>
    <scope>NUCLEOTIDE SEQUENCE [LARGE SCALE GENOMIC DNA]</scope>
    <source>
        <strain evidence="2">sf7</strain>
    </source>
</reference>
<name>A0ABT5JQ00_9SPHN</name>
<accession>A0ABT5JQ00</accession>
<evidence type="ECO:0000313" key="2">
    <source>
        <dbReference type="Proteomes" id="UP001216558"/>
    </source>
</evidence>